<accession>A0A4V1IXW2</accession>
<feature type="compositionally biased region" description="Pro residues" evidence="1">
    <location>
        <begin position="12"/>
        <end position="24"/>
    </location>
</feature>
<sequence length="255" mass="26139">MSAVTFSSATRPPAPPFAHSPPFPADLSPEERPAPIFSTFSFSVPESTSIDSSVQDMAPPPPPEGINNAAPSSFGGGNAAALPAHSNSAQSTSAPARPGGVDLPRTLISGAMNQCVGSLSRGAVHNKQKRFYLHLTDCTDPSVVPFLLRPVPVAGGFGYQLEGSGMNGPWNGLVLTMGAGPSTPVSLQVPGRDASPQAGESSPVQSSTWRAVPVGRTGRYTLRNEGPVKNSSLNEGGWGDASNGPSLPAPVAQTF</sequence>
<evidence type="ECO:0000313" key="3">
    <source>
        <dbReference type="Proteomes" id="UP000267251"/>
    </source>
</evidence>
<feature type="compositionally biased region" description="Polar residues" evidence="1">
    <location>
        <begin position="38"/>
        <end position="55"/>
    </location>
</feature>
<gene>
    <name evidence="2" type="ORF">BJ684DRAFT_21013</name>
</gene>
<proteinExistence type="predicted"/>
<dbReference type="OrthoDB" id="10571171at2759"/>
<feature type="region of interest" description="Disordered" evidence="1">
    <location>
        <begin position="184"/>
        <end position="255"/>
    </location>
</feature>
<keyword evidence="3" id="KW-1185">Reference proteome</keyword>
<protein>
    <submittedName>
        <fullName evidence="2">Uncharacterized protein</fullName>
    </submittedName>
</protein>
<dbReference type="Proteomes" id="UP000267251">
    <property type="component" value="Unassembled WGS sequence"/>
</dbReference>
<feature type="compositionally biased region" description="Polar residues" evidence="1">
    <location>
        <begin position="198"/>
        <end position="209"/>
    </location>
</feature>
<feature type="region of interest" description="Disordered" evidence="1">
    <location>
        <begin position="1"/>
        <end position="98"/>
    </location>
</feature>
<name>A0A4V1IXW2_9FUNG</name>
<dbReference type="AlphaFoldDB" id="A0A4V1IXW2"/>
<feature type="compositionally biased region" description="Polar residues" evidence="1">
    <location>
        <begin position="1"/>
        <end position="10"/>
    </location>
</feature>
<reference evidence="3" key="1">
    <citation type="journal article" date="2018" name="Nat. Microbiol.">
        <title>Leveraging single-cell genomics to expand the fungal tree of life.</title>
        <authorList>
            <person name="Ahrendt S.R."/>
            <person name="Quandt C.A."/>
            <person name="Ciobanu D."/>
            <person name="Clum A."/>
            <person name="Salamov A."/>
            <person name="Andreopoulos B."/>
            <person name="Cheng J.F."/>
            <person name="Woyke T."/>
            <person name="Pelin A."/>
            <person name="Henrissat B."/>
            <person name="Reynolds N.K."/>
            <person name="Benny G.L."/>
            <person name="Smith M.E."/>
            <person name="James T.Y."/>
            <person name="Grigoriev I.V."/>
        </authorList>
    </citation>
    <scope>NUCLEOTIDE SEQUENCE [LARGE SCALE GENOMIC DNA]</scope>
</reference>
<evidence type="ECO:0000256" key="1">
    <source>
        <dbReference type="SAM" id="MobiDB-lite"/>
    </source>
</evidence>
<feature type="compositionally biased region" description="Polar residues" evidence="1">
    <location>
        <begin position="85"/>
        <end position="94"/>
    </location>
</feature>
<dbReference type="EMBL" id="KZ988328">
    <property type="protein sequence ID" value="RKP12449.1"/>
    <property type="molecule type" value="Genomic_DNA"/>
</dbReference>
<evidence type="ECO:0000313" key="2">
    <source>
        <dbReference type="EMBL" id="RKP12449.1"/>
    </source>
</evidence>
<organism evidence="2 3">
    <name type="scientific">Piptocephalis cylindrospora</name>
    <dbReference type="NCBI Taxonomy" id="1907219"/>
    <lineage>
        <taxon>Eukaryota</taxon>
        <taxon>Fungi</taxon>
        <taxon>Fungi incertae sedis</taxon>
        <taxon>Zoopagomycota</taxon>
        <taxon>Zoopagomycotina</taxon>
        <taxon>Zoopagomycetes</taxon>
        <taxon>Zoopagales</taxon>
        <taxon>Piptocephalidaceae</taxon>
        <taxon>Piptocephalis</taxon>
    </lineage>
</organism>